<keyword evidence="3" id="KW-0804">Transcription</keyword>
<dbReference type="PROSITE" id="PS50977">
    <property type="entry name" value="HTH_TETR_2"/>
    <property type="match status" value="1"/>
</dbReference>
<sequence>MSATKAGRPRRKRAGQYHHGDLRRALIEQALRTIDAAGADRLTLRGVGAALGVSRTALYRHFADKEALLAAVAREGFRLLREALLEAWERDGRGAAGFEAMGVAYLRFAIDHPSHYRVMFGRFVESGERDADLEAEAESAFGALVDALTALQRDGLARADDPLLQARFVWSVTHGIAMLVIDGRLRGCDEDAAALNRYTAERLRQALSAEPAPGANR</sequence>
<keyword evidence="7" id="KW-1185">Reference proteome</keyword>
<dbReference type="AlphaFoldDB" id="A0A143PUF7"/>
<dbReference type="PANTHER" id="PTHR30055">
    <property type="entry name" value="HTH-TYPE TRANSCRIPTIONAL REGULATOR RUTR"/>
    <property type="match status" value="1"/>
</dbReference>
<dbReference type="InterPro" id="IPR036271">
    <property type="entry name" value="Tet_transcr_reg_TetR-rel_C_sf"/>
</dbReference>
<proteinExistence type="predicted"/>
<dbReference type="GO" id="GO:0000976">
    <property type="term" value="F:transcription cis-regulatory region binding"/>
    <property type="evidence" value="ECO:0007669"/>
    <property type="project" value="TreeGrafter"/>
</dbReference>
<reference evidence="6 7" key="1">
    <citation type="journal article" date="2016" name="Genome Announc.">
        <title>First Complete Genome Sequence of a Subdivision 6 Acidobacterium Strain.</title>
        <authorList>
            <person name="Huang S."/>
            <person name="Vieira S."/>
            <person name="Bunk B."/>
            <person name="Riedel T."/>
            <person name="Sproer C."/>
            <person name="Overmann J."/>
        </authorList>
    </citation>
    <scope>NUCLEOTIDE SEQUENCE [LARGE SCALE GENOMIC DNA]</scope>
    <source>
        <strain evidence="7">DSM 100886 HEG_-6_39</strain>
    </source>
</reference>
<dbReference type="SUPFAM" id="SSF48498">
    <property type="entry name" value="Tetracyclin repressor-like, C-terminal domain"/>
    <property type="match status" value="1"/>
</dbReference>
<evidence type="ECO:0000256" key="2">
    <source>
        <dbReference type="ARBA" id="ARBA00023125"/>
    </source>
</evidence>
<dbReference type="InterPro" id="IPR025996">
    <property type="entry name" value="MT1864/Rv1816-like_C"/>
</dbReference>
<evidence type="ECO:0000313" key="6">
    <source>
        <dbReference type="EMBL" id="AMY12011.1"/>
    </source>
</evidence>
<feature type="DNA-binding region" description="H-T-H motif" evidence="4">
    <location>
        <begin position="43"/>
        <end position="62"/>
    </location>
</feature>
<keyword evidence="2 4" id="KW-0238">DNA-binding</keyword>
<dbReference type="Pfam" id="PF00440">
    <property type="entry name" value="TetR_N"/>
    <property type="match status" value="1"/>
</dbReference>
<evidence type="ECO:0000313" key="7">
    <source>
        <dbReference type="Proteomes" id="UP000076079"/>
    </source>
</evidence>
<organism evidence="6 7">
    <name type="scientific">Luteitalea pratensis</name>
    <dbReference type="NCBI Taxonomy" id="1855912"/>
    <lineage>
        <taxon>Bacteria</taxon>
        <taxon>Pseudomonadati</taxon>
        <taxon>Acidobacteriota</taxon>
        <taxon>Vicinamibacteria</taxon>
        <taxon>Vicinamibacterales</taxon>
        <taxon>Vicinamibacteraceae</taxon>
        <taxon>Luteitalea</taxon>
    </lineage>
</organism>
<feature type="domain" description="HTH tetR-type" evidence="5">
    <location>
        <begin position="20"/>
        <end position="80"/>
    </location>
</feature>
<keyword evidence="1" id="KW-0805">Transcription regulation</keyword>
<evidence type="ECO:0000256" key="4">
    <source>
        <dbReference type="PROSITE-ProRule" id="PRU00335"/>
    </source>
</evidence>
<name>A0A143PUF7_LUTPR</name>
<dbReference type="InterPro" id="IPR050109">
    <property type="entry name" value="HTH-type_TetR-like_transc_reg"/>
</dbReference>
<dbReference type="KEGG" id="abac:LuPra_05283"/>
<gene>
    <name evidence="6" type="ORF">LuPra_05283</name>
</gene>
<evidence type="ECO:0000256" key="1">
    <source>
        <dbReference type="ARBA" id="ARBA00023015"/>
    </source>
</evidence>
<dbReference type="PRINTS" id="PR00455">
    <property type="entry name" value="HTHTETR"/>
</dbReference>
<dbReference type="Proteomes" id="UP000076079">
    <property type="component" value="Chromosome"/>
</dbReference>
<dbReference type="InterPro" id="IPR001647">
    <property type="entry name" value="HTH_TetR"/>
</dbReference>
<dbReference type="GO" id="GO:0003700">
    <property type="term" value="F:DNA-binding transcription factor activity"/>
    <property type="evidence" value="ECO:0007669"/>
    <property type="project" value="TreeGrafter"/>
</dbReference>
<protein>
    <submittedName>
        <fullName evidence="6">DNA-binding transcriptional repressor FabR</fullName>
    </submittedName>
</protein>
<dbReference type="EMBL" id="CP015136">
    <property type="protein sequence ID" value="AMY12011.1"/>
    <property type="molecule type" value="Genomic_DNA"/>
</dbReference>
<dbReference type="Pfam" id="PF13305">
    <property type="entry name" value="TetR_C_33"/>
    <property type="match status" value="1"/>
</dbReference>
<dbReference type="PANTHER" id="PTHR30055:SF220">
    <property type="entry name" value="TETR-FAMILY REGULATORY PROTEIN"/>
    <property type="match status" value="1"/>
</dbReference>
<dbReference type="SUPFAM" id="SSF46689">
    <property type="entry name" value="Homeodomain-like"/>
    <property type="match status" value="1"/>
</dbReference>
<dbReference type="PATRIC" id="fig|1813736.3.peg.5559"/>
<evidence type="ECO:0000259" key="5">
    <source>
        <dbReference type="PROSITE" id="PS50977"/>
    </source>
</evidence>
<accession>A0A143PUF7</accession>
<dbReference type="STRING" id="1855912.LuPra_05283"/>
<dbReference type="Gene3D" id="1.10.357.10">
    <property type="entry name" value="Tetracycline Repressor, domain 2"/>
    <property type="match status" value="1"/>
</dbReference>
<dbReference type="RefSeq" id="WP_162472835.1">
    <property type="nucleotide sequence ID" value="NZ_CP015136.1"/>
</dbReference>
<evidence type="ECO:0000256" key="3">
    <source>
        <dbReference type="ARBA" id="ARBA00023163"/>
    </source>
</evidence>
<reference evidence="7" key="2">
    <citation type="submission" date="2016-04" db="EMBL/GenBank/DDBJ databases">
        <title>First Complete Genome Sequence of a Subdivision 6 Acidobacterium.</title>
        <authorList>
            <person name="Huang S."/>
            <person name="Vieira S."/>
            <person name="Bunk B."/>
            <person name="Riedel T."/>
            <person name="Sproeer C."/>
            <person name="Overmann J."/>
        </authorList>
    </citation>
    <scope>NUCLEOTIDE SEQUENCE [LARGE SCALE GENOMIC DNA]</scope>
    <source>
        <strain evidence="7">DSM 100886 HEG_-6_39</strain>
    </source>
</reference>
<dbReference type="InterPro" id="IPR009057">
    <property type="entry name" value="Homeodomain-like_sf"/>
</dbReference>